<dbReference type="PANTHER" id="PTHR32303">
    <property type="entry name" value="QUINOPROTEIN ALCOHOL DEHYDROGENASE (CYTOCHROME C)"/>
    <property type="match status" value="1"/>
</dbReference>
<evidence type="ECO:0000256" key="3">
    <source>
        <dbReference type="ARBA" id="ARBA00023002"/>
    </source>
</evidence>
<reference evidence="6 7" key="1">
    <citation type="journal article" date="2014" name="Genome Announc.">
        <title>Genome Sequence of Gammaproteobacterial Pseudohaliea rubra Type Strain DSM 19751, Isolated from Coastal Seawater of the Mediterranean Sea.</title>
        <authorList>
            <person name="Spring S."/>
            <person name="Fiebig A."/>
            <person name="Riedel T."/>
            <person name="Goker M."/>
            <person name="Klenk H.P."/>
        </authorList>
    </citation>
    <scope>NUCLEOTIDE SEQUENCE [LARGE SCALE GENOMIC DNA]</scope>
    <source>
        <strain evidence="6 7">DSM 19751</strain>
    </source>
</reference>
<accession>A0A095VQR6</accession>
<organism evidence="6 7">
    <name type="scientific">Pseudohaliea rubra DSM 19751</name>
    <dbReference type="NCBI Taxonomy" id="1265313"/>
    <lineage>
        <taxon>Bacteria</taxon>
        <taxon>Pseudomonadati</taxon>
        <taxon>Pseudomonadota</taxon>
        <taxon>Gammaproteobacteria</taxon>
        <taxon>Cellvibrionales</taxon>
        <taxon>Halieaceae</taxon>
        <taxon>Pseudohaliea</taxon>
    </lineage>
</organism>
<dbReference type="GO" id="GO:0048038">
    <property type="term" value="F:quinone binding"/>
    <property type="evidence" value="ECO:0007669"/>
    <property type="project" value="InterPro"/>
</dbReference>
<dbReference type="SUPFAM" id="SSF50998">
    <property type="entry name" value="Quinoprotein alcohol dehydrogenase-like"/>
    <property type="match status" value="1"/>
</dbReference>
<dbReference type="eggNOG" id="COG4993">
    <property type="taxonomic scope" value="Bacteria"/>
</dbReference>
<evidence type="ECO:0000313" key="7">
    <source>
        <dbReference type="Proteomes" id="UP000029640"/>
    </source>
</evidence>
<dbReference type="CDD" id="cd10280">
    <property type="entry name" value="PQQ_mGDH"/>
    <property type="match status" value="1"/>
</dbReference>
<dbReference type="AlphaFoldDB" id="A0A095VQR6"/>
<dbReference type="Pfam" id="PF01011">
    <property type="entry name" value="PQQ"/>
    <property type="match status" value="1"/>
</dbReference>
<dbReference type="GO" id="GO:0016020">
    <property type="term" value="C:membrane"/>
    <property type="evidence" value="ECO:0007669"/>
    <property type="project" value="InterPro"/>
</dbReference>
<dbReference type="PATRIC" id="fig|1265313.6.peg.1680"/>
<dbReference type="SMART" id="SM00564">
    <property type="entry name" value="PQQ"/>
    <property type="match status" value="6"/>
</dbReference>
<dbReference type="InterPro" id="IPR002372">
    <property type="entry name" value="PQQ_rpt_dom"/>
</dbReference>
<evidence type="ECO:0000256" key="1">
    <source>
        <dbReference type="ARBA" id="ARBA00001931"/>
    </source>
</evidence>
<dbReference type="InterPro" id="IPR011047">
    <property type="entry name" value="Quinoprotein_ADH-like_sf"/>
</dbReference>
<proteinExistence type="inferred from homology"/>
<keyword evidence="4" id="KW-0732">Signal</keyword>
<evidence type="ECO:0000259" key="5">
    <source>
        <dbReference type="Pfam" id="PF01011"/>
    </source>
</evidence>
<feature type="signal peptide" evidence="4">
    <location>
        <begin position="1"/>
        <end position="24"/>
    </location>
</feature>
<evidence type="ECO:0000256" key="4">
    <source>
        <dbReference type="SAM" id="SignalP"/>
    </source>
</evidence>
<dbReference type="OrthoDB" id="9794322at2"/>
<dbReference type="PANTHER" id="PTHR32303:SF4">
    <property type="entry name" value="QUINOPROTEIN GLUCOSE DEHYDROGENASE"/>
    <property type="match status" value="1"/>
</dbReference>
<dbReference type="HOGENOM" id="CLU_018478_1_0_6"/>
<name>A0A095VQR6_9GAMM</name>
<dbReference type="InterPro" id="IPR017511">
    <property type="entry name" value="PQQ_mDH"/>
</dbReference>
<comment type="caution">
    <text evidence="6">The sequence shown here is derived from an EMBL/GenBank/DDBJ whole genome shotgun (WGS) entry which is preliminary data.</text>
</comment>
<dbReference type="Proteomes" id="UP000029640">
    <property type="component" value="Unassembled WGS sequence"/>
</dbReference>
<keyword evidence="3 6" id="KW-0560">Oxidoreductase</keyword>
<protein>
    <submittedName>
        <fullName evidence="6">Glucose dehydrogenase, PQQ-dependent</fullName>
        <ecNumber evidence="6">1.1.5.2</ecNumber>
    </submittedName>
</protein>
<comment type="cofactor">
    <cofactor evidence="1">
        <name>pyrroloquinoline quinone</name>
        <dbReference type="ChEBI" id="CHEBI:58442"/>
    </cofactor>
</comment>
<feature type="domain" description="Pyrrolo-quinoline quinone repeat" evidence="5">
    <location>
        <begin position="32"/>
        <end position="626"/>
    </location>
</feature>
<evidence type="ECO:0000256" key="2">
    <source>
        <dbReference type="ARBA" id="ARBA00008156"/>
    </source>
</evidence>
<evidence type="ECO:0000313" key="6">
    <source>
        <dbReference type="EMBL" id="KGE03705.1"/>
    </source>
</evidence>
<sequence>MRCPRFLPALTALVAAAWLQPAAATDDNPAGWSAWGASPGGTRYAPADQLTPQNVGKLEVAWTYSTGEMTRRSEGMLVNSSAETTPILAAGSLVTCTPFGRVIALDPATGEERWVFDPAIDPDFALPNQYVCRGVAQWKDNDAAGDAACAHRIIYSTVDLRLIAIDANTGKSCAAFGNKGEVTIAQEGLQHRGELKLASPPTILGDIVAVGSMILDNVRANAPRGVVYGFDARTGERRWAFDPIPQAGGPTDDDWLNSSRSRTGGANMWSVMAADPERDLLFIPTSSPSPDYYGGERPGDNRHGNSLVALHGATGELAWAYQLVHHDIWDYDTPAQPTLVDITRDGTVIPAVVQPTKQGFLFVFDRRSGEPLFPIEERPVPQGAVAGERLSPTQPIPSLPEPLFSTDLSPDDAFGFTFWDRRACRKRMEELRFEGLFTPPGLEGSIHYPGAAGGANWGGAALDPRSETLFVNSSRVASVITLVPRRPSAGNSVDLSDGVDISPMKGTPYEVKREFLLSPWGAPCTPPPWGGLSAYDLRTGKKRWDVPLGTINHEFPIPLPFDWKLGTPNIGGPAATAGGVLFIAATMDRYLRAFSMETGEELWKDRLPGGSQATPMTYAVDGRQFVVMATGQHLWFQTKAGDTIVAYALPE</sequence>
<dbReference type="GO" id="GO:0008876">
    <property type="term" value="F:quinoprotein glucose dehydrogenase activity"/>
    <property type="evidence" value="ECO:0007669"/>
    <property type="project" value="UniProtKB-EC"/>
</dbReference>
<keyword evidence="7" id="KW-1185">Reference proteome</keyword>
<dbReference type="InterPro" id="IPR018391">
    <property type="entry name" value="PQQ_b-propeller_rpt"/>
</dbReference>
<feature type="chain" id="PRO_5001912039" evidence="4">
    <location>
        <begin position="25"/>
        <end position="651"/>
    </location>
</feature>
<dbReference type="Gene3D" id="2.140.10.10">
    <property type="entry name" value="Quinoprotein alcohol dehydrogenase-like superfamily"/>
    <property type="match status" value="2"/>
</dbReference>
<dbReference type="EC" id="1.1.5.2" evidence="6"/>
<gene>
    <name evidence="6" type="ORF">HRUBRA_01699</name>
</gene>
<dbReference type="STRING" id="1265313.HRUBRA_01699"/>
<comment type="similarity">
    <text evidence="2">Belongs to the bacterial PQQ dehydrogenase family.</text>
</comment>
<dbReference type="RefSeq" id="WP_035517535.1">
    <property type="nucleotide sequence ID" value="NZ_KN234782.1"/>
</dbReference>
<dbReference type="EMBL" id="AUVB01000051">
    <property type="protein sequence ID" value="KGE03705.1"/>
    <property type="molecule type" value="Genomic_DNA"/>
</dbReference>